<name>A0ACB8ITT4_CITSI</name>
<organism evidence="1 2">
    <name type="scientific">Citrus sinensis</name>
    <name type="common">Sweet orange</name>
    <name type="synonym">Citrus aurantium var. sinensis</name>
    <dbReference type="NCBI Taxonomy" id="2711"/>
    <lineage>
        <taxon>Eukaryota</taxon>
        <taxon>Viridiplantae</taxon>
        <taxon>Streptophyta</taxon>
        <taxon>Embryophyta</taxon>
        <taxon>Tracheophyta</taxon>
        <taxon>Spermatophyta</taxon>
        <taxon>Magnoliopsida</taxon>
        <taxon>eudicotyledons</taxon>
        <taxon>Gunneridae</taxon>
        <taxon>Pentapetalae</taxon>
        <taxon>rosids</taxon>
        <taxon>malvids</taxon>
        <taxon>Sapindales</taxon>
        <taxon>Rutaceae</taxon>
        <taxon>Aurantioideae</taxon>
        <taxon>Citrus</taxon>
    </lineage>
</organism>
<accession>A0ACB8ITT4</accession>
<evidence type="ECO:0000313" key="1">
    <source>
        <dbReference type="EMBL" id="KAH9700300.1"/>
    </source>
</evidence>
<proteinExistence type="predicted"/>
<dbReference type="EMBL" id="CM039177">
    <property type="protein sequence ID" value="KAH9700300.1"/>
    <property type="molecule type" value="Genomic_DNA"/>
</dbReference>
<gene>
    <name evidence="1" type="ORF">KPL71_024641</name>
</gene>
<reference evidence="2" key="1">
    <citation type="journal article" date="2023" name="Hortic. Res.">
        <title>A chromosome-level phased genome enabling allele-level studies in sweet orange: a case study on citrus Huanglongbing tolerance.</title>
        <authorList>
            <person name="Wu B."/>
            <person name="Yu Q."/>
            <person name="Deng Z."/>
            <person name="Duan Y."/>
            <person name="Luo F."/>
            <person name="Gmitter F. Jr."/>
        </authorList>
    </citation>
    <scope>NUCLEOTIDE SEQUENCE [LARGE SCALE GENOMIC DNA]</scope>
    <source>
        <strain evidence="2">cv. Valencia</strain>
    </source>
</reference>
<comment type="caution">
    <text evidence="1">The sequence shown here is derived from an EMBL/GenBank/DDBJ whole genome shotgun (WGS) entry which is preliminary data.</text>
</comment>
<evidence type="ECO:0000313" key="2">
    <source>
        <dbReference type="Proteomes" id="UP000829398"/>
    </source>
</evidence>
<keyword evidence="2" id="KW-1185">Reference proteome</keyword>
<sequence length="1103" mass="123038">MANGTDSEEKFVVLSKIRVGLKREFEFALKVQSEICGSLGRTRARKVQSNVDSGCVLGPPEVKKLKTYESRKKRKRQEQSVVVKETEDKREEEVKSDVFDVNNERERPIREKESKDDSENMGVGEKGALMNVEEVKVVSERREEGNDEFGKVVIGVEEEKKNECDEVLMNVEENKYGELDGMGGSDRIEEEKNECGEPVVVVEEERRNECNKVLTNVEENEHSEVDREKAENDLIGEVKNEFEEVVAVVEEEKKDESDRVAMDVEEVKCEEVGLGKEYEPGRVQMEMDEEKKNDIERELVENGVLESSMVGKHSSTLCNGESNVAKSVVVDGNDEGKTVNVVVERPLRRFTRSLLQQKVELAKGSLSKDGGKRSDVTEVANDGVGGPVKQETVMKPRKVMRKFYSKLKNFLESGILEGMSVMYIRGSKVKGPGVTGLRGVVKGSGISCFCDDCKGNQVVTPAVFELHAGSSNKRPPEYIYLENGKTLRDIMNVCKDSPLETLEKAVRMVLGSSSMKKANFCLNCRVSFSNAGVEELMLLCKSCVELKESQAGSAEIKEPLSHSSEMEPQPPSVELEESPAPSGELTDTSNRSPEPNSAQTSSHSKMKSSSVKSHGKITRKDLRMHKLVFEEGGLEDGAEVGYFVRGEKFLVGYKKGFGILCTCCNSEVSPSQFEAHAGWASRRKPFQHIYTSNGVSLHELSIKLSLERPFSSKENDDLCGICMDGGDLLCCDSCPRAFHIVGEIFSGMYEGNPYVKDCVSLPGIPSGTWHCRYCMNTFQKEKFVEYNANARAAGRIEGVDPFAQMVSRCIRIVQTPDTELGGCVLCRGRDFCKSRFGRRTVILCDQCEREYHVGCLKDHGMEDLQELPKGKWLCCADCKRINLALQKLVDRGEEKLPETSLDVIKKKHEESGSDNAVDFDVRWRVLRGKKVDASDGTRALLSKAVSIFHDRFDPIIESASKLDLIPAMVYGRSHRGQDYHGMYCAILTVNQVVVSAGIFRIFGQELAELPLVATSNDCQGQGYFQSLFCCIEKLLGFLNVKTLVLPSASEAQAIWTNKFGFSMMTEEEQNKYRNDYPLMIFQGTSMLQKPVPKCRIVGKSVDG</sequence>
<dbReference type="Proteomes" id="UP000829398">
    <property type="component" value="Chromosome 8"/>
</dbReference>
<protein>
    <submittedName>
        <fullName evidence="1">PHD-type domain-containing protein</fullName>
    </submittedName>
</protein>